<organism evidence="2">
    <name type="scientific">Candidatus Kentrum sp. TC</name>
    <dbReference type="NCBI Taxonomy" id="2126339"/>
    <lineage>
        <taxon>Bacteria</taxon>
        <taxon>Pseudomonadati</taxon>
        <taxon>Pseudomonadota</taxon>
        <taxon>Gammaproteobacteria</taxon>
        <taxon>Candidatus Kentrum</taxon>
    </lineage>
</organism>
<evidence type="ECO:0000313" key="2">
    <source>
        <dbReference type="EMBL" id="VFK50899.1"/>
    </source>
</evidence>
<dbReference type="GO" id="GO:0019068">
    <property type="term" value="P:virion assembly"/>
    <property type="evidence" value="ECO:0007669"/>
    <property type="project" value="InterPro"/>
</dbReference>
<sequence length="126" mass="13598">MGFRDAVLAASRQAVTRLGETVTLSDGTEIPGIFTYPCEHSELARTGSRSASATATRVQSRNSTLIVMEEDAGSLNQGARITVRGKPFDIAGKPRPDGNGKRYLDLVEGREEVPDDSEDSIGDSWR</sequence>
<proteinExistence type="predicted"/>
<feature type="compositionally biased region" description="Acidic residues" evidence="1">
    <location>
        <begin position="113"/>
        <end position="126"/>
    </location>
</feature>
<protein>
    <submittedName>
        <fullName evidence="2">Uncharacterized protein</fullName>
    </submittedName>
</protein>
<name>A0A450ZAU3_9GAMM</name>
<accession>A0A450ZAU3</accession>
<dbReference type="InterPro" id="IPR053734">
    <property type="entry name" value="Phage_Head-Tail_Connect_sf"/>
</dbReference>
<feature type="region of interest" description="Disordered" evidence="1">
    <location>
        <begin position="87"/>
        <end position="126"/>
    </location>
</feature>
<reference evidence="2" key="1">
    <citation type="submission" date="2019-02" db="EMBL/GenBank/DDBJ databases">
        <authorList>
            <person name="Gruber-Vodicka R. H."/>
            <person name="Seah K. B. B."/>
        </authorList>
    </citation>
    <scope>NUCLEOTIDE SEQUENCE</scope>
    <source>
        <strain evidence="2">BECK_BZ123</strain>
    </source>
</reference>
<dbReference type="Pfam" id="PF05354">
    <property type="entry name" value="Phage_attach"/>
    <property type="match status" value="1"/>
</dbReference>
<feature type="compositionally biased region" description="Basic and acidic residues" evidence="1">
    <location>
        <begin position="92"/>
        <end position="112"/>
    </location>
</feature>
<dbReference type="EMBL" id="CAADFS010000123">
    <property type="protein sequence ID" value="VFK50899.1"/>
    <property type="molecule type" value="Genomic_DNA"/>
</dbReference>
<dbReference type="InterPro" id="IPR008018">
    <property type="entry name" value="Phage_tail_attach_FII"/>
</dbReference>
<evidence type="ECO:0000256" key="1">
    <source>
        <dbReference type="SAM" id="MobiDB-lite"/>
    </source>
</evidence>
<dbReference type="Gene3D" id="2.40.10.180">
    <property type="entry name" value="Phage tail proteins"/>
    <property type="match status" value="1"/>
</dbReference>
<gene>
    <name evidence="2" type="ORF">BECKTC1821D_GA0114238_11234</name>
</gene>
<dbReference type="AlphaFoldDB" id="A0A450ZAU3"/>